<gene>
    <name evidence="2" type="ORF">A6K76_07330</name>
</gene>
<dbReference type="RefSeq" id="WP_066462687.1">
    <property type="nucleotide sequence ID" value="NZ_MATO01000016.1"/>
</dbReference>
<evidence type="ECO:0000313" key="3">
    <source>
        <dbReference type="Proteomes" id="UP000093482"/>
    </source>
</evidence>
<evidence type="ECO:0000259" key="1">
    <source>
        <dbReference type="Pfam" id="PF14493"/>
    </source>
</evidence>
<proteinExistence type="predicted"/>
<accession>A0A1C0YZ20</accession>
<dbReference type="EMBL" id="MATO01000016">
    <property type="protein sequence ID" value="OCS92444.1"/>
    <property type="molecule type" value="Genomic_DNA"/>
</dbReference>
<protein>
    <recommendedName>
        <fullName evidence="1">Helicase Helix-turn-helix domain-containing protein</fullName>
    </recommendedName>
</protein>
<reference evidence="2 3" key="1">
    <citation type="submission" date="2016-07" db="EMBL/GenBank/DDBJ databases">
        <title>Caryophanon latum genome sequencing.</title>
        <authorList>
            <person name="Verma A."/>
            <person name="Pal Y."/>
            <person name="Krishnamurthi S."/>
        </authorList>
    </citation>
    <scope>NUCLEOTIDE SEQUENCE [LARGE SCALE GENOMIC DNA]</scope>
    <source>
        <strain evidence="2 3">DSM 14151</strain>
    </source>
</reference>
<organism evidence="2 3">
    <name type="scientific">Caryophanon latum</name>
    <dbReference type="NCBI Taxonomy" id="33977"/>
    <lineage>
        <taxon>Bacteria</taxon>
        <taxon>Bacillati</taxon>
        <taxon>Bacillota</taxon>
        <taxon>Bacilli</taxon>
        <taxon>Bacillales</taxon>
        <taxon>Caryophanaceae</taxon>
        <taxon>Caryophanon</taxon>
    </lineage>
</organism>
<evidence type="ECO:0000313" key="2">
    <source>
        <dbReference type="EMBL" id="OCS92444.1"/>
    </source>
</evidence>
<sequence length="335" mass="38685">MKFKQLLLYLLQRFQQQRTVSAPFHLLKGKKSGQTIQDVGLFSLYPYFSLLPKLSRARFDEAIQALVIDGTIIVHEQGAYEVLAERVTDVCYFNSWHYRGNEHIFFARLSLVVQTLSQQQANDMRFVPLQKDESVQAYVRDFLRWAQYDSGTLGTVLKEELTIVCEELDEQAAQLLLLRLSGANVPGYSWAQLAHYRQEELLDTQLTFISALHHVLRQIELHNVPLLQALTQHIKVQAFVTQSAQQTAQLHKAGYSIAQIAQMRRLKESTIEDHIVEMAMSEEQFELSQFVDVEEVKKVWALVQSINTRKLKIIKEQLPHLSYFQLRLILSKGGQ</sequence>
<dbReference type="OrthoDB" id="2354672at2"/>
<name>A0A1C0YZ20_9BACL</name>
<feature type="domain" description="Helicase Helix-turn-helix" evidence="1">
    <location>
        <begin position="243"/>
        <end position="330"/>
    </location>
</feature>
<comment type="caution">
    <text evidence="2">The sequence shown here is derived from an EMBL/GenBank/DDBJ whole genome shotgun (WGS) entry which is preliminary data.</text>
</comment>
<keyword evidence="3" id="KW-1185">Reference proteome</keyword>
<dbReference type="Pfam" id="PF14493">
    <property type="entry name" value="HTH_40"/>
    <property type="match status" value="1"/>
</dbReference>
<dbReference type="AlphaFoldDB" id="A0A1C0YZ20"/>
<dbReference type="InterPro" id="IPR029491">
    <property type="entry name" value="Helicase_HTH"/>
</dbReference>
<dbReference type="Proteomes" id="UP000093482">
    <property type="component" value="Unassembled WGS sequence"/>
</dbReference>